<dbReference type="RefSeq" id="WP_209464611.1">
    <property type="nucleotide sequence ID" value="NZ_CP110224.1"/>
</dbReference>
<accession>A0ABS4IKU5</accession>
<comment type="caution">
    <text evidence="1">The sequence shown here is derived from an EMBL/GenBank/DDBJ whole genome shotgun (WGS) entry which is preliminary data.</text>
</comment>
<evidence type="ECO:0000313" key="2">
    <source>
        <dbReference type="Proteomes" id="UP001519345"/>
    </source>
</evidence>
<keyword evidence="2" id="KW-1185">Reference proteome</keyword>
<dbReference type="Proteomes" id="UP001519345">
    <property type="component" value="Unassembled WGS sequence"/>
</dbReference>
<evidence type="ECO:0008006" key="3">
    <source>
        <dbReference type="Google" id="ProtNLM"/>
    </source>
</evidence>
<evidence type="ECO:0000313" key="1">
    <source>
        <dbReference type="EMBL" id="MBP1971584.1"/>
    </source>
</evidence>
<sequence>MIDIPYIDKQYYDDDYQGKPIEDVAEFERTAKRASDNIDELTSYSIKNNLPDVQMDLVKKATAAMIEHYALNGGYEASNQPGMGNVSIGSFSYNAGDSASGEVPSNVVGYLKYSGLLYKGIGTYG</sequence>
<protein>
    <recommendedName>
        <fullName evidence="3">DUF4054 domain-containing protein</fullName>
    </recommendedName>
</protein>
<reference evidence="1 2" key="1">
    <citation type="submission" date="2021-03" db="EMBL/GenBank/DDBJ databases">
        <title>Genomic Encyclopedia of Type Strains, Phase IV (KMG-IV): sequencing the most valuable type-strain genomes for metagenomic binning, comparative biology and taxonomic classification.</title>
        <authorList>
            <person name="Goeker M."/>
        </authorList>
    </citation>
    <scope>NUCLEOTIDE SEQUENCE [LARGE SCALE GENOMIC DNA]</scope>
    <source>
        <strain evidence="1 2">DSM 25609</strain>
    </source>
</reference>
<gene>
    <name evidence="1" type="ORF">J2Z83_003735</name>
</gene>
<name>A0ABS4IKU5_9BACI</name>
<proteinExistence type="predicted"/>
<organism evidence="1 2">
    <name type="scientific">Virgibacillus natechei</name>
    <dbReference type="NCBI Taxonomy" id="1216297"/>
    <lineage>
        <taxon>Bacteria</taxon>
        <taxon>Bacillati</taxon>
        <taxon>Bacillota</taxon>
        <taxon>Bacilli</taxon>
        <taxon>Bacillales</taxon>
        <taxon>Bacillaceae</taxon>
        <taxon>Virgibacillus</taxon>
    </lineage>
</organism>
<dbReference type="EMBL" id="JAGGKX010000029">
    <property type="protein sequence ID" value="MBP1971584.1"/>
    <property type="molecule type" value="Genomic_DNA"/>
</dbReference>